<keyword evidence="2" id="KW-1185">Reference proteome</keyword>
<proteinExistence type="predicted"/>
<reference evidence="1" key="1">
    <citation type="journal article" date="2021" name="Nat. Commun.">
        <title>Genetic determinants of endophytism in the Arabidopsis root mycobiome.</title>
        <authorList>
            <person name="Mesny F."/>
            <person name="Miyauchi S."/>
            <person name="Thiergart T."/>
            <person name="Pickel B."/>
            <person name="Atanasova L."/>
            <person name="Karlsson M."/>
            <person name="Huettel B."/>
            <person name="Barry K.W."/>
            <person name="Haridas S."/>
            <person name="Chen C."/>
            <person name="Bauer D."/>
            <person name="Andreopoulos W."/>
            <person name="Pangilinan J."/>
            <person name="LaButti K."/>
            <person name="Riley R."/>
            <person name="Lipzen A."/>
            <person name="Clum A."/>
            <person name="Drula E."/>
            <person name="Henrissat B."/>
            <person name="Kohler A."/>
            <person name="Grigoriev I.V."/>
            <person name="Martin F.M."/>
            <person name="Hacquard S."/>
        </authorList>
    </citation>
    <scope>NUCLEOTIDE SEQUENCE</scope>
    <source>
        <strain evidence="1">MPI-CAGE-CH-0235</strain>
    </source>
</reference>
<gene>
    <name evidence="1" type="ORF">B0I35DRAFT_428950</name>
</gene>
<comment type="caution">
    <text evidence="1">The sequence shown here is derived from an EMBL/GenBank/DDBJ whole genome shotgun (WGS) entry which is preliminary data.</text>
</comment>
<sequence length="334" mass="37134">MEQQLRISIGSLPLVTAGFRPYHRVLGTGTANNQQSYIIRRIRTLQSSSTRQLLRFIVQLGIILRMFAQSEVYKAARPFLWFTSKSHTHRSSLPSLQQRLYSAPLFFGSSILSHLQHSLVLVFPARHLASSAQSSLLRFVCDQTSTFYSRNLSTRETLAFALPERFKSHSPQQCASTGESIPFRADAPISRQRELLVPELPARPSHSPVSGQEPVTNAASELSNKAMWPGHGHALVLARASHGLHGSDETALWHKMTPGEDHLPNGEGLAGVNAISNIFCTPFHIVRWTVAVRGLRGRHSQEDPALGERWKHTPLSRQRLRFPVSSSSFVSLGG</sequence>
<evidence type="ECO:0000313" key="1">
    <source>
        <dbReference type="EMBL" id="KAH7321281.1"/>
    </source>
</evidence>
<evidence type="ECO:0000313" key="2">
    <source>
        <dbReference type="Proteomes" id="UP000813444"/>
    </source>
</evidence>
<accession>A0A8K0SSN7</accession>
<dbReference type="EMBL" id="JAGPNK010000005">
    <property type="protein sequence ID" value="KAH7321281.1"/>
    <property type="molecule type" value="Genomic_DNA"/>
</dbReference>
<protein>
    <submittedName>
        <fullName evidence="1">Uncharacterized protein</fullName>
    </submittedName>
</protein>
<dbReference type="Proteomes" id="UP000813444">
    <property type="component" value="Unassembled WGS sequence"/>
</dbReference>
<dbReference type="AlphaFoldDB" id="A0A8K0SSN7"/>
<name>A0A8K0SSN7_9HYPO</name>
<organism evidence="1 2">
    <name type="scientific">Stachybotrys elegans</name>
    <dbReference type="NCBI Taxonomy" id="80388"/>
    <lineage>
        <taxon>Eukaryota</taxon>
        <taxon>Fungi</taxon>
        <taxon>Dikarya</taxon>
        <taxon>Ascomycota</taxon>
        <taxon>Pezizomycotina</taxon>
        <taxon>Sordariomycetes</taxon>
        <taxon>Hypocreomycetidae</taxon>
        <taxon>Hypocreales</taxon>
        <taxon>Stachybotryaceae</taxon>
        <taxon>Stachybotrys</taxon>
    </lineage>
</organism>